<name>A0ABY7ELF1_MYAAR</name>
<proteinExistence type="predicted"/>
<gene>
    <name evidence="1" type="ORF">MAR_034888</name>
</gene>
<evidence type="ECO:0000313" key="1">
    <source>
        <dbReference type="EMBL" id="WAR09812.1"/>
    </source>
</evidence>
<accession>A0ABY7ELF1</accession>
<keyword evidence="2" id="KW-1185">Reference proteome</keyword>
<sequence length="249" mass="28151">MNELKKRSNIWTDLERHAASILNQNNSLLGSLKGPLGNKANLVKWDEIVFKINSFAGTGIYITVEEARKVKQNSKQTGKSVVTEQSSLSEVNIPVKIICGYAKACGCQPGEDVTENSHNAPLEQQIQENYYKHLIRTSMPVLLRTHYATLSWVLKFKKNTTVQVARWLRELRTYNLTVTHRSGTQHRKAGRLPCSSCVRQEITNGEDMADEGVPEVQCSKKQLSAVRIVTRPQYHGRTQTKPQTQTFLD</sequence>
<dbReference type="Proteomes" id="UP001164746">
    <property type="component" value="Chromosome 7"/>
</dbReference>
<dbReference type="EMBL" id="CP111018">
    <property type="protein sequence ID" value="WAR09812.1"/>
    <property type="molecule type" value="Genomic_DNA"/>
</dbReference>
<organism evidence="1 2">
    <name type="scientific">Mya arenaria</name>
    <name type="common">Soft-shell clam</name>
    <dbReference type="NCBI Taxonomy" id="6604"/>
    <lineage>
        <taxon>Eukaryota</taxon>
        <taxon>Metazoa</taxon>
        <taxon>Spiralia</taxon>
        <taxon>Lophotrochozoa</taxon>
        <taxon>Mollusca</taxon>
        <taxon>Bivalvia</taxon>
        <taxon>Autobranchia</taxon>
        <taxon>Heteroconchia</taxon>
        <taxon>Euheterodonta</taxon>
        <taxon>Imparidentia</taxon>
        <taxon>Neoheterodontei</taxon>
        <taxon>Myida</taxon>
        <taxon>Myoidea</taxon>
        <taxon>Myidae</taxon>
        <taxon>Mya</taxon>
    </lineage>
</organism>
<protein>
    <submittedName>
        <fullName evidence="1">Uncharacterized protein</fullName>
    </submittedName>
</protein>
<evidence type="ECO:0000313" key="2">
    <source>
        <dbReference type="Proteomes" id="UP001164746"/>
    </source>
</evidence>
<reference evidence="1" key="1">
    <citation type="submission" date="2022-11" db="EMBL/GenBank/DDBJ databases">
        <title>Centuries of genome instability and evolution in soft-shell clam transmissible cancer (bioRxiv).</title>
        <authorList>
            <person name="Hart S.F.M."/>
            <person name="Yonemitsu M.A."/>
            <person name="Giersch R.M."/>
            <person name="Beal B.F."/>
            <person name="Arriagada G."/>
            <person name="Davis B.W."/>
            <person name="Ostrander E.A."/>
            <person name="Goff S.P."/>
            <person name="Metzger M.J."/>
        </authorList>
    </citation>
    <scope>NUCLEOTIDE SEQUENCE</scope>
    <source>
        <strain evidence="1">MELC-2E11</strain>
        <tissue evidence="1">Siphon/mantle</tissue>
    </source>
</reference>